<sequence>MSNDTLTHATAPTDLRRERRKVVAASMIGTTIEWYDFFIYASSAALVFNMLFFEPAGEELGLLISFATIGLSFLFRPLGAMICGH</sequence>
<keyword evidence="6" id="KW-1185">Reference proteome</keyword>
<dbReference type="PANTHER" id="PTHR43045:SF1">
    <property type="entry name" value="SHIKIMATE TRANSPORTER"/>
    <property type="match status" value="1"/>
</dbReference>
<evidence type="ECO:0000313" key="6">
    <source>
        <dbReference type="Proteomes" id="UP001597492"/>
    </source>
</evidence>
<accession>A0ABW5UVZ0</accession>
<dbReference type="Proteomes" id="UP001597492">
    <property type="component" value="Unassembled WGS sequence"/>
</dbReference>
<feature type="transmembrane region" description="Helical" evidence="4">
    <location>
        <begin position="22"/>
        <end position="48"/>
    </location>
</feature>
<keyword evidence="4" id="KW-0472">Membrane</keyword>
<dbReference type="InterPro" id="IPR036259">
    <property type="entry name" value="MFS_trans_sf"/>
</dbReference>
<evidence type="ECO:0000256" key="2">
    <source>
        <dbReference type="ARBA" id="ARBA00022448"/>
    </source>
</evidence>
<evidence type="ECO:0000313" key="5">
    <source>
        <dbReference type="EMBL" id="MFD2757847.1"/>
    </source>
</evidence>
<dbReference type="SUPFAM" id="SSF103473">
    <property type="entry name" value="MFS general substrate transporter"/>
    <property type="match status" value="1"/>
</dbReference>
<dbReference type="PANTHER" id="PTHR43045">
    <property type="entry name" value="SHIKIMATE TRANSPORTER"/>
    <property type="match status" value="1"/>
</dbReference>
<feature type="transmembrane region" description="Helical" evidence="4">
    <location>
        <begin position="60"/>
        <end position="79"/>
    </location>
</feature>
<comment type="subcellular location">
    <subcellularLocation>
        <location evidence="1">Cell membrane</location>
        <topology evidence="1">Multi-pass membrane protein</topology>
    </subcellularLocation>
</comment>
<name>A0ABW5UVZ0_9MICO</name>
<organism evidence="5 6">
    <name type="scientific">Gulosibacter faecalis</name>
    <dbReference type="NCBI Taxonomy" id="272240"/>
    <lineage>
        <taxon>Bacteria</taxon>
        <taxon>Bacillati</taxon>
        <taxon>Actinomycetota</taxon>
        <taxon>Actinomycetes</taxon>
        <taxon>Micrococcales</taxon>
        <taxon>Microbacteriaceae</taxon>
        <taxon>Gulosibacter</taxon>
    </lineage>
</organism>
<keyword evidence="2" id="KW-0813">Transport</keyword>
<comment type="caution">
    <text evidence="5">The sequence shown here is derived from an EMBL/GenBank/DDBJ whole genome shotgun (WGS) entry which is preliminary data.</text>
</comment>
<dbReference type="EMBL" id="JBHUNE010000003">
    <property type="protein sequence ID" value="MFD2757847.1"/>
    <property type="molecule type" value="Genomic_DNA"/>
</dbReference>
<protein>
    <submittedName>
        <fullName evidence="5">MFS transporter</fullName>
    </submittedName>
</protein>
<evidence type="ECO:0000256" key="4">
    <source>
        <dbReference type="SAM" id="Phobius"/>
    </source>
</evidence>
<keyword evidence="4" id="KW-1133">Transmembrane helix</keyword>
<reference evidence="6" key="1">
    <citation type="journal article" date="2019" name="Int. J. Syst. Evol. Microbiol.">
        <title>The Global Catalogue of Microorganisms (GCM) 10K type strain sequencing project: providing services to taxonomists for standard genome sequencing and annotation.</title>
        <authorList>
            <consortium name="The Broad Institute Genomics Platform"/>
            <consortium name="The Broad Institute Genome Sequencing Center for Infectious Disease"/>
            <person name="Wu L."/>
            <person name="Ma J."/>
        </authorList>
    </citation>
    <scope>NUCLEOTIDE SEQUENCE [LARGE SCALE GENOMIC DNA]</scope>
    <source>
        <strain evidence="6">TISTR 1514</strain>
    </source>
</reference>
<keyword evidence="3" id="KW-1003">Cell membrane</keyword>
<evidence type="ECO:0000256" key="1">
    <source>
        <dbReference type="ARBA" id="ARBA00004651"/>
    </source>
</evidence>
<gene>
    <name evidence="5" type="ORF">ACFSW7_05590</name>
</gene>
<keyword evidence="4" id="KW-0812">Transmembrane</keyword>
<feature type="non-terminal residue" evidence="5">
    <location>
        <position position="85"/>
    </location>
</feature>
<evidence type="ECO:0000256" key="3">
    <source>
        <dbReference type="ARBA" id="ARBA00022475"/>
    </source>
</evidence>
<proteinExistence type="predicted"/>